<dbReference type="Pfam" id="PF13738">
    <property type="entry name" value="Pyr_redox_3"/>
    <property type="match status" value="1"/>
</dbReference>
<evidence type="ECO:0000256" key="6">
    <source>
        <dbReference type="ARBA" id="ARBA00023033"/>
    </source>
</evidence>
<organism evidence="7 8">
    <name type="scientific">Fusarium solani</name>
    <name type="common">Filamentous fungus</name>
    <dbReference type="NCBI Taxonomy" id="169388"/>
    <lineage>
        <taxon>Eukaryota</taxon>
        <taxon>Fungi</taxon>
        <taxon>Dikarya</taxon>
        <taxon>Ascomycota</taxon>
        <taxon>Pezizomycotina</taxon>
        <taxon>Sordariomycetes</taxon>
        <taxon>Hypocreomycetidae</taxon>
        <taxon>Hypocreales</taxon>
        <taxon>Nectriaceae</taxon>
        <taxon>Fusarium</taxon>
        <taxon>Fusarium solani species complex</taxon>
    </lineage>
</organism>
<comment type="cofactor">
    <cofactor evidence="1">
        <name>FAD</name>
        <dbReference type="ChEBI" id="CHEBI:57692"/>
    </cofactor>
</comment>
<proteinExistence type="predicted"/>
<keyword evidence="2" id="KW-0285">Flavoprotein</keyword>
<evidence type="ECO:0000256" key="3">
    <source>
        <dbReference type="ARBA" id="ARBA00022827"/>
    </source>
</evidence>
<evidence type="ECO:0000256" key="5">
    <source>
        <dbReference type="ARBA" id="ARBA00023002"/>
    </source>
</evidence>
<dbReference type="AlphaFoldDB" id="A0A9P9RFJ8"/>
<keyword evidence="6" id="KW-0503">Monooxygenase</keyword>
<comment type="caution">
    <text evidence="7">The sequence shown here is derived from an EMBL/GenBank/DDBJ whole genome shotgun (WGS) entry which is preliminary data.</text>
</comment>
<dbReference type="SUPFAM" id="SSF51905">
    <property type="entry name" value="FAD/NAD(P)-binding domain"/>
    <property type="match status" value="2"/>
</dbReference>
<evidence type="ECO:0000256" key="1">
    <source>
        <dbReference type="ARBA" id="ARBA00001974"/>
    </source>
</evidence>
<protein>
    <recommendedName>
        <fullName evidence="9">Monooxygenase</fullName>
    </recommendedName>
</protein>
<keyword evidence="3" id="KW-0274">FAD</keyword>
<keyword evidence="4" id="KW-0521">NADP</keyword>
<reference evidence="7" key="1">
    <citation type="journal article" date="2021" name="Nat. Commun.">
        <title>Genetic determinants of endophytism in the Arabidopsis root mycobiome.</title>
        <authorList>
            <person name="Mesny F."/>
            <person name="Miyauchi S."/>
            <person name="Thiergart T."/>
            <person name="Pickel B."/>
            <person name="Atanasova L."/>
            <person name="Karlsson M."/>
            <person name="Huettel B."/>
            <person name="Barry K.W."/>
            <person name="Haridas S."/>
            <person name="Chen C."/>
            <person name="Bauer D."/>
            <person name="Andreopoulos W."/>
            <person name="Pangilinan J."/>
            <person name="LaButti K."/>
            <person name="Riley R."/>
            <person name="Lipzen A."/>
            <person name="Clum A."/>
            <person name="Drula E."/>
            <person name="Henrissat B."/>
            <person name="Kohler A."/>
            <person name="Grigoriev I.V."/>
            <person name="Martin F.M."/>
            <person name="Hacquard S."/>
        </authorList>
    </citation>
    <scope>NUCLEOTIDE SEQUENCE</scope>
    <source>
        <strain evidence="7">FSSC 5 MPI-SDFR-AT-0091</strain>
    </source>
</reference>
<dbReference type="Proteomes" id="UP000736672">
    <property type="component" value="Unassembled WGS sequence"/>
</dbReference>
<dbReference type="EMBL" id="JAGTJS010000001">
    <property type="protein sequence ID" value="KAH7276160.1"/>
    <property type="molecule type" value="Genomic_DNA"/>
</dbReference>
<evidence type="ECO:0008006" key="9">
    <source>
        <dbReference type="Google" id="ProtNLM"/>
    </source>
</evidence>
<keyword evidence="8" id="KW-1185">Reference proteome</keyword>
<dbReference type="PANTHER" id="PTHR43872:SF1">
    <property type="entry name" value="MONOOXYGENASE, PUTATIVE (AFU_ORTHOLOGUE AFUA_8G02570)-RELATED"/>
    <property type="match status" value="1"/>
</dbReference>
<dbReference type="InterPro" id="IPR036188">
    <property type="entry name" value="FAD/NAD-bd_sf"/>
</dbReference>
<keyword evidence="5" id="KW-0560">Oxidoreductase</keyword>
<accession>A0A9P9RFJ8</accession>
<name>A0A9P9RFJ8_FUSSL</name>
<evidence type="ECO:0000256" key="4">
    <source>
        <dbReference type="ARBA" id="ARBA00022857"/>
    </source>
</evidence>
<sequence>MDTKSARQFDGVYDVVIVGAGISGINAAHHIQEKLPNLTYTILEGRDSLGGTWDLFRYPGIRSDTDLHSFGFSWFPWVEKRAIADGGSIVRYLRNAAEKEGIDGHMQFKRRVISANWDSSDQSWSLVVETDLGQTLEYQARFLILGTGYYDYTEPRTPDIPGLDSFNGQVIHPQFWPENLDYANKEVVIVGSGATAITLLPNLASKAKQVTMLQRSPTYMLSIDNSTGNSWFHRMLPELWSFKLSRWAFIWTTAMIFYFCRAFPRAARSKLQRWVGEQLPAHVPMDPHFTPLYRPWDQRLCFSPNGDFFKAIREDNANVVTDRISQVKGDAIILSSGKQLKADIIVTATGLKLKVGGAIKIMVDGELVQLSDKVAWRASMLSDVPNLAIMIGYVNASWTLGADVTARLICRLLKHLQEKGKSSAVPRLPSNVQPRPLWDLDATYVKQAEKSMPKCGDSGPWKGRTNYIYDLWRAKHASITAGLEFSSGGAKV</sequence>
<dbReference type="InterPro" id="IPR051820">
    <property type="entry name" value="FAD-binding_MO"/>
</dbReference>
<dbReference type="OrthoDB" id="66881at2759"/>
<evidence type="ECO:0000256" key="2">
    <source>
        <dbReference type="ARBA" id="ARBA00022630"/>
    </source>
</evidence>
<dbReference type="FunFam" id="3.50.50.60:FF:000228">
    <property type="entry name" value="FAD-containing monooxygenase EthA"/>
    <property type="match status" value="1"/>
</dbReference>
<gene>
    <name evidence="7" type="ORF">B0J15DRAFT_383230</name>
</gene>
<dbReference type="PANTHER" id="PTHR43872">
    <property type="entry name" value="MONOOXYGENASE, PUTATIVE (AFU_ORTHOLOGUE AFUA_8G02570)-RELATED"/>
    <property type="match status" value="1"/>
</dbReference>
<evidence type="ECO:0000313" key="8">
    <source>
        <dbReference type="Proteomes" id="UP000736672"/>
    </source>
</evidence>
<dbReference type="GO" id="GO:0004497">
    <property type="term" value="F:monooxygenase activity"/>
    <property type="evidence" value="ECO:0007669"/>
    <property type="project" value="UniProtKB-KW"/>
</dbReference>
<dbReference type="Gene3D" id="3.50.50.60">
    <property type="entry name" value="FAD/NAD(P)-binding domain"/>
    <property type="match status" value="2"/>
</dbReference>
<evidence type="ECO:0000313" key="7">
    <source>
        <dbReference type="EMBL" id="KAH7276160.1"/>
    </source>
</evidence>